<dbReference type="OrthoDB" id="66881at2759"/>
<dbReference type="Proteomes" id="UP000293360">
    <property type="component" value="Unassembled WGS sequence"/>
</dbReference>
<dbReference type="InterPro" id="IPR036188">
    <property type="entry name" value="FAD/NAD-bd_sf"/>
</dbReference>
<sequence>MDFNYEKKKIALIGSGATAVSLLAPLAARAAEVTIVQRSPSYIAAFENRSRTCEHVPLFVVIACRRLYWIIMPCIFVLFCQCFPKAVRDMLQKKTVKLLPGWVEHDPHFKPRYNPWEQRLCFDPDGRFYGALHRPNVKVVTGKIESITESGIQIQDSRTIEADVIVTATGLNMKLGGDIDMRINGKTVPWSKRFIWNGSMVDGIPNMIFMLGYTNHSWTLGADNTAIILGRLWAYMARNGMRSAVPRVPQEATEKPKRLWQLSATYVTLAEDKFPICGNAGLWKPRACPLLDYVRARWGDYTSGLRFSA</sequence>
<evidence type="ECO:0008006" key="5">
    <source>
        <dbReference type="Google" id="ProtNLM"/>
    </source>
</evidence>
<keyword evidence="2" id="KW-0560">Oxidoreductase</keyword>
<keyword evidence="4" id="KW-1185">Reference proteome</keyword>
<dbReference type="Gene3D" id="3.50.50.60">
    <property type="entry name" value="FAD/NAD(P)-binding domain"/>
    <property type="match status" value="2"/>
</dbReference>
<dbReference type="AlphaFoldDB" id="A0A4Q4TTN1"/>
<dbReference type="InterPro" id="IPR051820">
    <property type="entry name" value="FAD-binding_MO"/>
</dbReference>
<dbReference type="EMBL" id="QJNU01000022">
    <property type="protein sequence ID" value="RYP10148.1"/>
    <property type="molecule type" value="Genomic_DNA"/>
</dbReference>
<comment type="caution">
    <text evidence="3">The sequence shown here is derived from an EMBL/GenBank/DDBJ whole genome shotgun (WGS) entry which is preliminary data.</text>
</comment>
<dbReference type="SUPFAM" id="SSF51905">
    <property type="entry name" value="FAD/NAD(P)-binding domain"/>
    <property type="match status" value="1"/>
</dbReference>
<evidence type="ECO:0000313" key="4">
    <source>
        <dbReference type="Proteomes" id="UP000293360"/>
    </source>
</evidence>
<evidence type="ECO:0000256" key="2">
    <source>
        <dbReference type="ARBA" id="ARBA00023033"/>
    </source>
</evidence>
<dbReference type="STRING" id="155417.A0A4Q4TTN1"/>
<dbReference type="GO" id="GO:0004497">
    <property type="term" value="F:monooxygenase activity"/>
    <property type="evidence" value="ECO:0007669"/>
    <property type="project" value="UniProtKB-KW"/>
</dbReference>
<gene>
    <name evidence="3" type="ORF">DL764_000858</name>
</gene>
<accession>A0A4Q4TTN1</accession>
<protein>
    <recommendedName>
        <fullName evidence="5">FAD/NAD(P)-binding domain-containing protein</fullName>
    </recommendedName>
</protein>
<proteinExistence type="predicted"/>
<dbReference type="PANTHER" id="PTHR43872:SF1">
    <property type="entry name" value="MONOOXYGENASE, PUTATIVE (AFU_ORTHOLOGUE AFUA_8G02570)-RELATED"/>
    <property type="match status" value="1"/>
</dbReference>
<name>A0A4Q4TTN1_9PEZI</name>
<organism evidence="3 4">
    <name type="scientific">Monosporascus ibericus</name>
    <dbReference type="NCBI Taxonomy" id="155417"/>
    <lineage>
        <taxon>Eukaryota</taxon>
        <taxon>Fungi</taxon>
        <taxon>Dikarya</taxon>
        <taxon>Ascomycota</taxon>
        <taxon>Pezizomycotina</taxon>
        <taxon>Sordariomycetes</taxon>
        <taxon>Xylariomycetidae</taxon>
        <taxon>Xylariales</taxon>
        <taxon>Xylariales incertae sedis</taxon>
        <taxon>Monosporascus</taxon>
    </lineage>
</organism>
<comment type="cofactor">
    <cofactor evidence="1">
        <name>FAD</name>
        <dbReference type="ChEBI" id="CHEBI:57692"/>
    </cofactor>
</comment>
<evidence type="ECO:0000256" key="1">
    <source>
        <dbReference type="ARBA" id="ARBA00001974"/>
    </source>
</evidence>
<dbReference type="PANTHER" id="PTHR43872">
    <property type="entry name" value="MONOOXYGENASE, PUTATIVE (AFU_ORTHOLOGUE AFUA_8G02570)-RELATED"/>
    <property type="match status" value="1"/>
</dbReference>
<evidence type="ECO:0000313" key="3">
    <source>
        <dbReference type="EMBL" id="RYP10148.1"/>
    </source>
</evidence>
<keyword evidence="2" id="KW-0503">Monooxygenase</keyword>
<reference evidence="3 4" key="1">
    <citation type="submission" date="2018-06" db="EMBL/GenBank/DDBJ databases">
        <title>Complete Genomes of Monosporascus.</title>
        <authorList>
            <person name="Robinson A.J."/>
            <person name="Natvig D.O."/>
        </authorList>
    </citation>
    <scope>NUCLEOTIDE SEQUENCE [LARGE SCALE GENOMIC DNA]</scope>
    <source>
        <strain evidence="3 4">CBS 110550</strain>
    </source>
</reference>